<accession>A0ABY5K4A1</accession>
<organism evidence="2 3">
    <name type="scientific">Cellulomonas wangsupingiae</name>
    <dbReference type="NCBI Taxonomy" id="2968085"/>
    <lineage>
        <taxon>Bacteria</taxon>
        <taxon>Bacillati</taxon>
        <taxon>Actinomycetota</taxon>
        <taxon>Actinomycetes</taxon>
        <taxon>Micrococcales</taxon>
        <taxon>Cellulomonadaceae</taxon>
        <taxon>Cellulomonas</taxon>
    </lineage>
</organism>
<proteinExistence type="predicted"/>
<feature type="domain" description="Mycothiol-dependent maleylpyruvate isomerase metal-binding" evidence="1">
    <location>
        <begin position="12"/>
        <end position="145"/>
    </location>
</feature>
<dbReference type="EMBL" id="CP101989">
    <property type="protein sequence ID" value="UUI65165.1"/>
    <property type="molecule type" value="Genomic_DNA"/>
</dbReference>
<dbReference type="InterPro" id="IPR024344">
    <property type="entry name" value="MDMPI_metal-binding"/>
</dbReference>
<dbReference type="Pfam" id="PF11716">
    <property type="entry name" value="MDMPI_N"/>
    <property type="match status" value="1"/>
</dbReference>
<dbReference type="NCBIfam" id="TIGR03083">
    <property type="entry name" value="maleylpyruvate isomerase family mycothiol-dependent enzyme"/>
    <property type="match status" value="1"/>
</dbReference>
<keyword evidence="3" id="KW-1185">Reference proteome</keyword>
<evidence type="ECO:0000313" key="2">
    <source>
        <dbReference type="EMBL" id="UUI65165.1"/>
    </source>
</evidence>
<dbReference type="RefSeq" id="WP_227563657.1">
    <property type="nucleotide sequence ID" value="NZ_CP101989.1"/>
</dbReference>
<dbReference type="Gene3D" id="1.20.120.450">
    <property type="entry name" value="dinb family like domain"/>
    <property type="match status" value="1"/>
</dbReference>
<dbReference type="InterPro" id="IPR034660">
    <property type="entry name" value="DinB/YfiT-like"/>
</dbReference>
<reference evidence="2 3" key="1">
    <citation type="submission" date="2022-07" db="EMBL/GenBank/DDBJ databases">
        <title>Novel species in genus cellulomonas.</title>
        <authorList>
            <person name="Ye L."/>
        </authorList>
    </citation>
    <scope>NUCLEOTIDE SEQUENCE [LARGE SCALE GENOMIC DNA]</scope>
    <source>
        <strain evidence="3">zg-Y908</strain>
    </source>
</reference>
<gene>
    <name evidence="2" type="ORF">NP075_18990</name>
</gene>
<keyword evidence="2" id="KW-0413">Isomerase</keyword>
<sequence length="196" mass="21229">MKPTVTIDACATSHQLLLAGLAPLDDGDFRAPCLLPTYSRGHLVTHVANKARAHVRIFEGAAVGEVRRIHPDGYDPDQAAGAGATRPATELRADLADCLQLLEGAWAALDDEQWAARGIMAAGPRTMVEIIGHHLRNIEVHHVDLDIGHRPSDWPALLVETELPKRLRALPDRASRAGLLAWLIGRGPAPDLLGEW</sequence>
<evidence type="ECO:0000313" key="3">
    <source>
        <dbReference type="Proteomes" id="UP001317322"/>
    </source>
</evidence>
<evidence type="ECO:0000259" key="1">
    <source>
        <dbReference type="Pfam" id="PF11716"/>
    </source>
</evidence>
<dbReference type="InterPro" id="IPR017517">
    <property type="entry name" value="Maleyloyr_isom"/>
</dbReference>
<dbReference type="GO" id="GO:0016853">
    <property type="term" value="F:isomerase activity"/>
    <property type="evidence" value="ECO:0007669"/>
    <property type="project" value="UniProtKB-KW"/>
</dbReference>
<dbReference type="SUPFAM" id="SSF109854">
    <property type="entry name" value="DinB/YfiT-like putative metalloenzymes"/>
    <property type="match status" value="1"/>
</dbReference>
<name>A0ABY5K4A1_9CELL</name>
<protein>
    <submittedName>
        <fullName evidence="2">Maleylpyruvate isomerase N-terminal domain-containing protein</fullName>
    </submittedName>
</protein>
<dbReference type="Proteomes" id="UP001317322">
    <property type="component" value="Chromosome"/>
</dbReference>